<dbReference type="EMBL" id="CM002924">
    <property type="protein sequence ID" value="KGN58418.1"/>
    <property type="molecule type" value="Genomic_DNA"/>
</dbReference>
<reference evidence="1 2" key="3">
    <citation type="journal article" date="2010" name="BMC Genomics">
        <title>Transcriptome sequencing and comparative analysis of cucumber flowers with different sex types.</title>
        <authorList>
            <person name="Guo S."/>
            <person name="Zheng Y."/>
            <person name="Joung J.G."/>
            <person name="Liu S."/>
            <person name="Zhang Z."/>
            <person name="Crasta O.R."/>
            <person name="Sobral B.W."/>
            <person name="Xu Y."/>
            <person name="Huang S."/>
            <person name="Fei Z."/>
        </authorList>
    </citation>
    <scope>NUCLEOTIDE SEQUENCE [LARGE SCALE GENOMIC DNA]</scope>
    <source>
        <strain evidence="2">cv. 9930</strain>
    </source>
</reference>
<reference evidence="1 2" key="4">
    <citation type="journal article" date="2011" name="BMC Genomics">
        <title>RNA-Seq improves annotation of protein-coding genes in the cucumber genome.</title>
        <authorList>
            <person name="Li Z."/>
            <person name="Zhang Z."/>
            <person name="Yan P."/>
            <person name="Huang S."/>
            <person name="Fei Z."/>
            <person name="Lin K."/>
        </authorList>
    </citation>
    <scope>NUCLEOTIDE SEQUENCE [LARGE SCALE GENOMIC DNA]</scope>
    <source>
        <strain evidence="2">cv. 9930</strain>
    </source>
</reference>
<name>A0A0A0L997_CUCSA</name>
<dbReference type="Proteomes" id="UP000029981">
    <property type="component" value="Chromosome 3"/>
</dbReference>
<reference evidence="1 2" key="1">
    <citation type="journal article" date="2009" name="Nat. Genet.">
        <title>The genome of the cucumber, Cucumis sativus L.</title>
        <authorList>
            <person name="Huang S."/>
            <person name="Li R."/>
            <person name="Zhang Z."/>
            <person name="Li L."/>
            <person name="Gu X."/>
            <person name="Fan W."/>
            <person name="Lucas W.J."/>
            <person name="Wang X."/>
            <person name="Xie B."/>
            <person name="Ni P."/>
            <person name="Ren Y."/>
            <person name="Zhu H."/>
            <person name="Li J."/>
            <person name="Lin K."/>
            <person name="Jin W."/>
            <person name="Fei Z."/>
            <person name="Li G."/>
            <person name="Staub J."/>
            <person name="Kilian A."/>
            <person name="van der Vossen E.A."/>
            <person name="Wu Y."/>
            <person name="Guo J."/>
            <person name="He J."/>
            <person name="Jia Z."/>
            <person name="Ren Y."/>
            <person name="Tian G."/>
            <person name="Lu Y."/>
            <person name="Ruan J."/>
            <person name="Qian W."/>
            <person name="Wang M."/>
            <person name="Huang Q."/>
            <person name="Li B."/>
            <person name="Xuan Z."/>
            <person name="Cao J."/>
            <person name="Asan"/>
            <person name="Wu Z."/>
            <person name="Zhang J."/>
            <person name="Cai Q."/>
            <person name="Bai Y."/>
            <person name="Zhao B."/>
            <person name="Han Y."/>
            <person name="Li Y."/>
            <person name="Li X."/>
            <person name="Wang S."/>
            <person name="Shi Q."/>
            <person name="Liu S."/>
            <person name="Cho W.K."/>
            <person name="Kim J.Y."/>
            <person name="Xu Y."/>
            <person name="Heller-Uszynska K."/>
            <person name="Miao H."/>
            <person name="Cheng Z."/>
            <person name="Zhang S."/>
            <person name="Wu J."/>
            <person name="Yang Y."/>
            <person name="Kang H."/>
            <person name="Li M."/>
            <person name="Liang H."/>
            <person name="Ren X."/>
            <person name="Shi Z."/>
            <person name="Wen M."/>
            <person name="Jian M."/>
            <person name="Yang H."/>
            <person name="Zhang G."/>
            <person name="Yang Z."/>
            <person name="Chen R."/>
            <person name="Liu S."/>
            <person name="Li J."/>
            <person name="Ma L."/>
            <person name="Liu H."/>
            <person name="Zhou Y."/>
            <person name="Zhao J."/>
            <person name="Fang X."/>
            <person name="Li G."/>
            <person name="Fang L."/>
            <person name="Li Y."/>
            <person name="Liu D."/>
            <person name="Zheng H."/>
            <person name="Zhang Y."/>
            <person name="Qin N."/>
            <person name="Li Z."/>
            <person name="Yang G."/>
            <person name="Yang S."/>
            <person name="Bolund L."/>
            <person name="Kristiansen K."/>
            <person name="Zheng H."/>
            <person name="Li S."/>
            <person name="Zhang X."/>
            <person name="Yang H."/>
            <person name="Wang J."/>
            <person name="Sun R."/>
            <person name="Zhang B."/>
            <person name="Jiang S."/>
            <person name="Wang J."/>
            <person name="Du Y."/>
            <person name="Li S."/>
        </authorList>
    </citation>
    <scope>NUCLEOTIDE SEQUENCE [LARGE SCALE GENOMIC DNA]</scope>
    <source>
        <strain evidence="2">cv. 9930</strain>
    </source>
</reference>
<proteinExistence type="predicted"/>
<keyword evidence="2" id="KW-1185">Reference proteome</keyword>
<reference evidence="1 2" key="2">
    <citation type="journal article" date="2009" name="PLoS ONE">
        <title>An integrated genetic and cytogenetic map of the cucumber genome.</title>
        <authorList>
            <person name="Ren Y."/>
            <person name="Zhang Z."/>
            <person name="Liu J."/>
            <person name="Staub J.E."/>
            <person name="Han Y."/>
            <person name="Cheng Z."/>
            <person name="Li X."/>
            <person name="Lu J."/>
            <person name="Miao H."/>
            <person name="Kang H."/>
            <person name="Xie B."/>
            <person name="Gu X."/>
            <person name="Wang X."/>
            <person name="Du Y."/>
            <person name="Jin W."/>
            <person name="Huang S."/>
        </authorList>
    </citation>
    <scope>NUCLEOTIDE SEQUENCE [LARGE SCALE GENOMIC DNA]</scope>
    <source>
        <strain evidence="2">cv. 9930</strain>
    </source>
</reference>
<accession>A0A0A0L997</accession>
<dbReference type="AlphaFoldDB" id="A0A0A0L997"/>
<gene>
    <name evidence="1" type="ORF">Csa_3G640600</name>
</gene>
<sequence length="88" mass="9827">MVKVDVKTTRTRLVPFEDSQFVLLRSADPFDDAQFPSDSTTLRSDAQFRAAPVPSSSVSHSTPTQIFALFCPTSSRRGSERSYFLSYS</sequence>
<organism evidence="1 2">
    <name type="scientific">Cucumis sativus</name>
    <name type="common">Cucumber</name>
    <dbReference type="NCBI Taxonomy" id="3659"/>
    <lineage>
        <taxon>Eukaryota</taxon>
        <taxon>Viridiplantae</taxon>
        <taxon>Streptophyta</taxon>
        <taxon>Embryophyta</taxon>
        <taxon>Tracheophyta</taxon>
        <taxon>Spermatophyta</taxon>
        <taxon>Magnoliopsida</taxon>
        <taxon>eudicotyledons</taxon>
        <taxon>Gunneridae</taxon>
        <taxon>Pentapetalae</taxon>
        <taxon>rosids</taxon>
        <taxon>fabids</taxon>
        <taxon>Cucurbitales</taxon>
        <taxon>Cucurbitaceae</taxon>
        <taxon>Benincaseae</taxon>
        <taxon>Cucumis</taxon>
    </lineage>
</organism>
<protein>
    <submittedName>
        <fullName evidence="1">Uncharacterized protein</fullName>
    </submittedName>
</protein>
<dbReference type="Gramene" id="KGN58418">
    <property type="protein sequence ID" value="KGN58418"/>
    <property type="gene ID" value="Csa_3G640600"/>
</dbReference>
<evidence type="ECO:0000313" key="2">
    <source>
        <dbReference type="Proteomes" id="UP000029981"/>
    </source>
</evidence>
<evidence type="ECO:0000313" key="1">
    <source>
        <dbReference type="EMBL" id="KGN58418.1"/>
    </source>
</evidence>